<protein>
    <submittedName>
        <fullName evidence="1">2833_t:CDS:1</fullName>
    </submittedName>
</protein>
<name>A0ACA9Q7Z2_9GLOM</name>
<gene>
    <name evidence="1" type="ORF">RPERSI_LOCUS13059</name>
</gene>
<feature type="non-terminal residue" evidence="1">
    <location>
        <position position="378"/>
    </location>
</feature>
<evidence type="ECO:0000313" key="2">
    <source>
        <dbReference type="Proteomes" id="UP000789920"/>
    </source>
</evidence>
<dbReference type="EMBL" id="CAJVQC010028574">
    <property type="protein sequence ID" value="CAG8740067.1"/>
    <property type="molecule type" value="Genomic_DNA"/>
</dbReference>
<accession>A0ACA9Q7Z2</accession>
<sequence length="378" mass="41139">MDIPSSVSLLVRKFKPFFISCLIIITIIYFFYDGYIKESSNLIKTPKPIIKFIKNNNKGSESNSFKDVFQNVGNEIGSRRKPPIGPGSRAIISNLIKTKQSKTSSKGKFFINVAFDLTTTEFVVASQFCKRSGCANRQNIFDSKSSKSFRSSFGKSQPIKYLDGSSVSGTSGADSLTFNTFSNSNPKFGSTKIILAKQISGLLRAQAAVEGVMGLGAKSPIWNQLQRSRLDQVVGIAIPLGNCKVGSIAFGGLDSRFVNGPLYNTSLKSSNSSTYSVSINVLYVGGIPLNSTVIDSILDIENERISLGKFSREFFGLLKAKKKSNGFFAKNPVDISFDVTLSDDEIVQFTLPKSSICESGTRKGKGCITIFDDKPGPE</sequence>
<organism evidence="1 2">
    <name type="scientific">Racocetra persica</name>
    <dbReference type="NCBI Taxonomy" id="160502"/>
    <lineage>
        <taxon>Eukaryota</taxon>
        <taxon>Fungi</taxon>
        <taxon>Fungi incertae sedis</taxon>
        <taxon>Mucoromycota</taxon>
        <taxon>Glomeromycotina</taxon>
        <taxon>Glomeromycetes</taxon>
        <taxon>Diversisporales</taxon>
        <taxon>Gigasporaceae</taxon>
        <taxon>Racocetra</taxon>
    </lineage>
</organism>
<reference evidence="1" key="1">
    <citation type="submission" date="2021-06" db="EMBL/GenBank/DDBJ databases">
        <authorList>
            <person name="Kallberg Y."/>
            <person name="Tangrot J."/>
            <person name="Rosling A."/>
        </authorList>
    </citation>
    <scope>NUCLEOTIDE SEQUENCE</scope>
    <source>
        <strain evidence="1">MA461A</strain>
    </source>
</reference>
<keyword evidence="2" id="KW-1185">Reference proteome</keyword>
<dbReference type="Proteomes" id="UP000789920">
    <property type="component" value="Unassembled WGS sequence"/>
</dbReference>
<comment type="caution">
    <text evidence="1">The sequence shown here is derived from an EMBL/GenBank/DDBJ whole genome shotgun (WGS) entry which is preliminary data.</text>
</comment>
<proteinExistence type="predicted"/>
<evidence type="ECO:0000313" key="1">
    <source>
        <dbReference type="EMBL" id="CAG8740067.1"/>
    </source>
</evidence>